<comment type="caution">
    <text evidence="2">The sequence shown here is derived from an EMBL/GenBank/DDBJ whole genome shotgun (WGS) entry which is preliminary data.</text>
</comment>
<dbReference type="Proteomes" id="UP001233172">
    <property type="component" value="Unassembled WGS sequence"/>
</dbReference>
<organism evidence="2 3">
    <name type="scientific">Biomphalaria pfeifferi</name>
    <name type="common">Bloodfluke planorb</name>
    <name type="synonym">Freshwater snail</name>
    <dbReference type="NCBI Taxonomy" id="112525"/>
    <lineage>
        <taxon>Eukaryota</taxon>
        <taxon>Metazoa</taxon>
        <taxon>Spiralia</taxon>
        <taxon>Lophotrochozoa</taxon>
        <taxon>Mollusca</taxon>
        <taxon>Gastropoda</taxon>
        <taxon>Heterobranchia</taxon>
        <taxon>Euthyneura</taxon>
        <taxon>Panpulmonata</taxon>
        <taxon>Hygrophila</taxon>
        <taxon>Lymnaeoidea</taxon>
        <taxon>Planorbidae</taxon>
        <taxon>Biomphalaria</taxon>
    </lineage>
</organism>
<evidence type="ECO:0000313" key="3">
    <source>
        <dbReference type="Proteomes" id="UP001233172"/>
    </source>
</evidence>
<proteinExistence type="predicted"/>
<evidence type="ECO:0000313" key="2">
    <source>
        <dbReference type="EMBL" id="KAK0042364.1"/>
    </source>
</evidence>
<reference evidence="2" key="1">
    <citation type="journal article" date="2023" name="PLoS Negl. Trop. Dis.">
        <title>A genome sequence for Biomphalaria pfeifferi, the major vector snail for the human-infecting parasite Schistosoma mansoni.</title>
        <authorList>
            <person name="Bu L."/>
            <person name="Lu L."/>
            <person name="Laidemitt M.R."/>
            <person name="Zhang S.M."/>
            <person name="Mutuku M."/>
            <person name="Mkoji G."/>
            <person name="Steinauer M."/>
            <person name="Loker E.S."/>
        </authorList>
    </citation>
    <scope>NUCLEOTIDE SEQUENCE</scope>
    <source>
        <tissue evidence="2">Whole Snail</tissue>
    </source>
</reference>
<feature type="region of interest" description="Disordered" evidence="1">
    <location>
        <begin position="1"/>
        <end position="22"/>
    </location>
</feature>
<accession>A0AAD8EXI2</accession>
<feature type="region of interest" description="Disordered" evidence="1">
    <location>
        <begin position="41"/>
        <end position="64"/>
    </location>
</feature>
<protein>
    <submittedName>
        <fullName evidence="2">Uncharacterized protein</fullName>
    </submittedName>
</protein>
<sequence>SEEVGLQRKRHRARVGTMRRPTVSSHCRHWAIPCCNWPIDATSGDNRIDDNNGANVDTTRPGRQ</sequence>
<feature type="non-terminal residue" evidence="2">
    <location>
        <position position="1"/>
    </location>
</feature>
<keyword evidence="3" id="KW-1185">Reference proteome</keyword>
<reference evidence="2" key="2">
    <citation type="submission" date="2023-04" db="EMBL/GenBank/DDBJ databases">
        <authorList>
            <person name="Bu L."/>
            <person name="Lu L."/>
            <person name="Laidemitt M.R."/>
            <person name="Zhang S.M."/>
            <person name="Mutuku M."/>
            <person name="Mkoji G."/>
            <person name="Steinauer M."/>
            <person name="Loker E.S."/>
        </authorList>
    </citation>
    <scope>NUCLEOTIDE SEQUENCE</scope>
    <source>
        <strain evidence="2">KasaAsao</strain>
        <tissue evidence="2">Whole Snail</tissue>
    </source>
</reference>
<name>A0AAD8EXI2_BIOPF</name>
<evidence type="ECO:0000256" key="1">
    <source>
        <dbReference type="SAM" id="MobiDB-lite"/>
    </source>
</evidence>
<dbReference type="EMBL" id="JASAOG010000243">
    <property type="protein sequence ID" value="KAK0042364.1"/>
    <property type="molecule type" value="Genomic_DNA"/>
</dbReference>
<dbReference type="AlphaFoldDB" id="A0AAD8EXI2"/>
<gene>
    <name evidence="2" type="ORF">Bpfe_028227</name>
</gene>